<feature type="compositionally biased region" description="Basic and acidic residues" evidence="1">
    <location>
        <begin position="681"/>
        <end position="692"/>
    </location>
</feature>
<dbReference type="EMBL" id="JARVKF010000090">
    <property type="protein sequence ID" value="KAK9423040.1"/>
    <property type="molecule type" value="Genomic_DNA"/>
</dbReference>
<feature type="region of interest" description="Disordered" evidence="1">
    <location>
        <begin position="482"/>
        <end position="655"/>
    </location>
</feature>
<comment type="caution">
    <text evidence="2">The sequence shown here is derived from an EMBL/GenBank/DDBJ whole genome shotgun (WGS) entry which is preliminary data.</text>
</comment>
<name>A0ABR2V7Z9_9PEZI</name>
<feature type="region of interest" description="Disordered" evidence="1">
    <location>
        <begin position="869"/>
        <end position="900"/>
    </location>
</feature>
<evidence type="ECO:0000256" key="1">
    <source>
        <dbReference type="SAM" id="MobiDB-lite"/>
    </source>
</evidence>
<feature type="compositionally biased region" description="Basic and acidic residues" evidence="1">
    <location>
        <begin position="489"/>
        <end position="538"/>
    </location>
</feature>
<feature type="compositionally biased region" description="Polar residues" evidence="1">
    <location>
        <begin position="611"/>
        <end position="621"/>
    </location>
</feature>
<feature type="compositionally biased region" description="Basic and acidic residues" evidence="1">
    <location>
        <begin position="206"/>
        <end position="217"/>
    </location>
</feature>
<evidence type="ECO:0000313" key="3">
    <source>
        <dbReference type="Proteomes" id="UP001408356"/>
    </source>
</evidence>
<feature type="compositionally biased region" description="Polar residues" evidence="1">
    <location>
        <begin position="149"/>
        <end position="160"/>
    </location>
</feature>
<accession>A0ABR2V7Z9</accession>
<organism evidence="2 3">
    <name type="scientific">Seiridium unicorne</name>
    <dbReference type="NCBI Taxonomy" id="138068"/>
    <lineage>
        <taxon>Eukaryota</taxon>
        <taxon>Fungi</taxon>
        <taxon>Dikarya</taxon>
        <taxon>Ascomycota</taxon>
        <taxon>Pezizomycotina</taxon>
        <taxon>Sordariomycetes</taxon>
        <taxon>Xylariomycetidae</taxon>
        <taxon>Amphisphaeriales</taxon>
        <taxon>Sporocadaceae</taxon>
        <taxon>Seiridium</taxon>
    </lineage>
</organism>
<keyword evidence="3" id="KW-1185">Reference proteome</keyword>
<feature type="compositionally biased region" description="Polar residues" evidence="1">
    <location>
        <begin position="556"/>
        <end position="588"/>
    </location>
</feature>
<evidence type="ECO:0000313" key="2">
    <source>
        <dbReference type="EMBL" id="KAK9423040.1"/>
    </source>
</evidence>
<reference evidence="2 3" key="1">
    <citation type="journal article" date="2024" name="J. Plant Pathol.">
        <title>Sequence and assembly of the genome of Seiridium unicorne, isolate CBS 538.82, causal agent of cypress canker disease.</title>
        <authorList>
            <person name="Scali E."/>
            <person name="Rocca G.D."/>
            <person name="Danti R."/>
            <person name="Garbelotto M."/>
            <person name="Barberini S."/>
            <person name="Baroncelli R."/>
            <person name="Emiliani G."/>
        </authorList>
    </citation>
    <scope>NUCLEOTIDE SEQUENCE [LARGE SCALE GENOMIC DNA]</scope>
    <source>
        <strain evidence="2 3">BM-138-508</strain>
    </source>
</reference>
<feature type="region of interest" description="Disordered" evidence="1">
    <location>
        <begin position="105"/>
        <end position="269"/>
    </location>
</feature>
<feature type="compositionally biased region" description="Basic and acidic residues" evidence="1">
    <location>
        <begin position="622"/>
        <end position="631"/>
    </location>
</feature>
<dbReference type="Proteomes" id="UP001408356">
    <property type="component" value="Unassembled WGS sequence"/>
</dbReference>
<feature type="region of interest" description="Disordered" evidence="1">
    <location>
        <begin position="677"/>
        <end position="718"/>
    </location>
</feature>
<sequence>MAPFIGPSPASWDDDEFVFLEIDGSGREPSPSEVIPSGMVTCRIRQLHGTLPRGHRPSTNPFRERDCENVWIGWERRSASNFEDSDIHGYSDEFHHDHGHDPYASECEACKPPPSGHKPEPTASVEQIRRHRASVSSNEAVQADDNRTKGTTIADHSSSVYKEETRANNSSSVDLEHGQQQESSTTRTTTKRYASQQTKTGGGVEIHSETKHEEHEVVNPGLSSPRSRKPMLDEPSDTAFQEYESGQQEHFTDTQAASHSSTNKMRRHRTGALDENPFLVADRSIIAKNTTSQKTRHTALNKEERGCADAVDHATHMEHHPAYHMLTSERYRSKNGGEPIGGPSAKYDSVRRVSQVTSPGMDLQEHSSSHMTDVHAEHEDIHRHHSFGFHGTPHIAEHFAAATGSDFAKLQDQAAGRSRSRFQERPSSRIAKYLKPMTPVHPIAEVTSRGYLEELISPGHPAHKKQKEIVTAAYGQVPDLVSSLSTSRQESRKLTHVESGRFEHGSATSDARHVGHEQMAEHTSTDNRDTASEQHDQFSHSTRHSRNGTRKEGPFPSTSHNRVDHSNSQSNFVDKQQRTRATSGSSRQAGRRDEANQRTPLNEGFEKANEAASSKISSWQQRIEEDVEHKARVGKTNQPDAIKHTVPQARVSSPPVWLKNPQKEAAQGWFHQNLRHVSSQDPHDSWRSHQSEEAPQLPPRPKSSIHEGRQSSRLQSSRPIAERIRQLHQLQSSSDVNHKTGTEEWAEHLGIRPNLYSSQAQRIYNEHGVKRAPRTPRRPSPLAAPNAWFDKQQYKDSSHGHVVNNGSTPIPPHIRTVDEQAVQVEHVTTTSIDAAEEYLEEFHRQSQHLQERYRRATIKAEAELNRLRVERSKARREPSEQASSSRVTASGFSTPSQVPPALFRRKQQDAMSESQVSRSNRKEVITFVDKPSDLDLHRPSAIAPPNHECSWKDRYVALTSEIRQLKAEMSSVNHTETLQHELEHGDTLGIEGLTIVMHLKDKDDLVINTDLLQEGEE</sequence>
<protein>
    <submittedName>
        <fullName evidence="2">Uncharacterized protein</fullName>
    </submittedName>
</protein>
<feature type="compositionally biased region" description="Basic and acidic residues" evidence="1">
    <location>
        <begin position="869"/>
        <end position="879"/>
    </location>
</feature>
<feature type="compositionally biased region" description="Polar residues" evidence="1">
    <location>
        <begin position="880"/>
        <end position="896"/>
    </location>
</feature>
<feature type="compositionally biased region" description="Polar residues" evidence="1">
    <location>
        <begin position="244"/>
        <end position="263"/>
    </location>
</feature>
<proteinExistence type="predicted"/>
<gene>
    <name evidence="2" type="ORF">SUNI508_04334</name>
</gene>